<evidence type="ECO:0000313" key="3">
    <source>
        <dbReference type="Proteomes" id="UP000245119"/>
    </source>
</evidence>
<comment type="caution">
    <text evidence="2">The sequence shown here is derived from an EMBL/GenBank/DDBJ whole genome shotgun (WGS) entry which is preliminary data.</text>
</comment>
<feature type="region of interest" description="Disordered" evidence="1">
    <location>
        <begin position="66"/>
        <end position="157"/>
    </location>
</feature>
<evidence type="ECO:0000313" key="2">
    <source>
        <dbReference type="EMBL" id="PVD18740.1"/>
    </source>
</evidence>
<protein>
    <submittedName>
        <fullName evidence="2">Uncharacterized protein</fullName>
    </submittedName>
</protein>
<sequence length="157" mass="16948">MHDMLDGIEASPNDTTNGVVFTSKCRRRCVLGKKQLWAQPLISPQPPPCISRDHFPPTARCVWGGRAEPPAVPSTTLPAPPLHNVSTQRPALTANQSSPPTTMQMTTAATTTTVRSWGRSPTTSSATHSDRVTCEDDDEPSVVSRTCRTVAKREAVS</sequence>
<name>A0A2T7NC33_POMCA</name>
<keyword evidence="3" id="KW-1185">Reference proteome</keyword>
<proteinExistence type="predicted"/>
<organism evidence="2 3">
    <name type="scientific">Pomacea canaliculata</name>
    <name type="common">Golden apple snail</name>
    <dbReference type="NCBI Taxonomy" id="400727"/>
    <lineage>
        <taxon>Eukaryota</taxon>
        <taxon>Metazoa</taxon>
        <taxon>Spiralia</taxon>
        <taxon>Lophotrochozoa</taxon>
        <taxon>Mollusca</taxon>
        <taxon>Gastropoda</taxon>
        <taxon>Caenogastropoda</taxon>
        <taxon>Architaenioglossa</taxon>
        <taxon>Ampullarioidea</taxon>
        <taxon>Ampullariidae</taxon>
        <taxon>Pomacea</taxon>
    </lineage>
</organism>
<gene>
    <name evidence="2" type="ORF">C0Q70_21291</name>
</gene>
<accession>A0A2T7NC33</accession>
<feature type="compositionally biased region" description="Polar residues" evidence="1">
    <location>
        <begin position="84"/>
        <end position="95"/>
    </location>
</feature>
<feature type="compositionally biased region" description="Low complexity" evidence="1">
    <location>
        <begin position="96"/>
        <end position="113"/>
    </location>
</feature>
<reference evidence="2 3" key="1">
    <citation type="submission" date="2018-04" db="EMBL/GenBank/DDBJ databases">
        <title>The genome of golden apple snail Pomacea canaliculata provides insight into stress tolerance and invasive adaptation.</title>
        <authorList>
            <person name="Liu C."/>
            <person name="Liu B."/>
            <person name="Ren Y."/>
            <person name="Zhang Y."/>
            <person name="Wang H."/>
            <person name="Li S."/>
            <person name="Jiang F."/>
            <person name="Yin L."/>
            <person name="Zhang G."/>
            <person name="Qian W."/>
            <person name="Fan W."/>
        </authorList>
    </citation>
    <scope>NUCLEOTIDE SEQUENCE [LARGE SCALE GENOMIC DNA]</scope>
    <source>
        <strain evidence="2">SZHN2017</strain>
        <tissue evidence="2">Muscle</tissue>
    </source>
</reference>
<dbReference type="Proteomes" id="UP000245119">
    <property type="component" value="Linkage Group LG14"/>
</dbReference>
<evidence type="ECO:0000256" key="1">
    <source>
        <dbReference type="SAM" id="MobiDB-lite"/>
    </source>
</evidence>
<dbReference type="EMBL" id="PZQS01000014">
    <property type="protein sequence ID" value="PVD18740.1"/>
    <property type="molecule type" value="Genomic_DNA"/>
</dbReference>
<dbReference type="AlphaFoldDB" id="A0A2T7NC33"/>